<accession>A0A2Z6ZZ42</accession>
<organism evidence="1 2">
    <name type="scientific">Dorcoceras hygrometricum</name>
    <dbReference type="NCBI Taxonomy" id="472368"/>
    <lineage>
        <taxon>Eukaryota</taxon>
        <taxon>Viridiplantae</taxon>
        <taxon>Streptophyta</taxon>
        <taxon>Embryophyta</taxon>
        <taxon>Tracheophyta</taxon>
        <taxon>Spermatophyta</taxon>
        <taxon>Magnoliopsida</taxon>
        <taxon>eudicotyledons</taxon>
        <taxon>Gunneridae</taxon>
        <taxon>Pentapetalae</taxon>
        <taxon>asterids</taxon>
        <taxon>lamiids</taxon>
        <taxon>Lamiales</taxon>
        <taxon>Gesneriaceae</taxon>
        <taxon>Didymocarpoideae</taxon>
        <taxon>Trichosporeae</taxon>
        <taxon>Loxocarpinae</taxon>
        <taxon>Dorcoceras</taxon>
    </lineage>
</organism>
<dbReference type="EMBL" id="KV020556">
    <property type="protein sequence ID" value="KZV14449.1"/>
    <property type="molecule type" value="Genomic_DNA"/>
</dbReference>
<gene>
    <name evidence="1" type="ORF">F511_43004</name>
</gene>
<dbReference type="Proteomes" id="UP000250235">
    <property type="component" value="Unassembled WGS sequence"/>
</dbReference>
<name>A0A2Z6ZZ42_9LAMI</name>
<proteinExistence type="predicted"/>
<dbReference type="AlphaFoldDB" id="A0A2Z6ZZ42"/>
<reference evidence="1 2" key="1">
    <citation type="journal article" date="2015" name="Proc. Natl. Acad. Sci. U.S.A.">
        <title>The resurrection genome of Boea hygrometrica: A blueprint for survival of dehydration.</title>
        <authorList>
            <person name="Xiao L."/>
            <person name="Yang G."/>
            <person name="Zhang L."/>
            <person name="Yang X."/>
            <person name="Zhao S."/>
            <person name="Ji Z."/>
            <person name="Zhou Q."/>
            <person name="Hu M."/>
            <person name="Wang Y."/>
            <person name="Chen M."/>
            <person name="Xu Y."/>
            <person name="Jin H."/>
            <person name="Xiao X."/>
            <person name="Hu G."/>
            <person name="Bao F."/>
            <person name="Hu Y."/>
            <person name="Wan P."/>
            <person name="Li L."/>
            <person name="Deng X."/>
            <person name="Kuang T."/>
            <person name="Xiang C."/>
            <person name="Zhu J.K."/>
            <person name="Oliver M.J."/>
            <person name="He Y."/>
        </authorList>
    </citation>
    <scope>NUCLEOTIDE SEQUENCE [LARGE SCALE GENOMIC DNA]</scope>
    <source>
        <strain evidence="2">cv. XS01</strain>
    </source>
</reference>
<evidence type="ECO:0000313" key="1">
    <source>
        <dbReference type="EMBL" id="KZV14449.1"/>
    </source>
</evidence>
<evidence type="ECO:0000313" key="2">
    <source>
        <dbReference type="Proteomes" id="UP000250235"/>
    </source>
</evidence>
<sequence>MSDRVICWYFRRCVLVESSSNADVDFKRCYFSCDGQQRELRNSEATKFCEQEPAVGFASVFLSGYRNYVVLISWNDNVLVVTFSVCCWSR</sequence>
<protein>
    <submittedName>
        <fullName evidence="1">Scarecrow-like protein 3</fullName>
    </submittedName>
</protein>
<keyword evidence="2" id="KW-1185">Reference proteome</keyword>